<keyword evidence="2" id="KW-1185">Reference proteome</keyword>
<reference evidence="1 2" key="1">
    <citation type="submission" date="2013-07" db="EMBL/GenBank/DDBJ databases">
        <title>Sulfurimonas hongkongensis AST-10 Genome Sequencing.</title>
        <authorList>
            <person name="Cai L."/>
            <person name="Zhang T."/>
        </authorList>
    </citation>
    <scope>NUCLEOTIDE SEQUENCE [LARGE SCALE GENOMIC DNA]</scope>
    <source>
        <strain evidence="1 2">AST-10</strain>
    </source>
</reference>
<protein>
    <submittedName>
        <fullName evidence="1">Uncharacterized protein</fullName>
    </submittedName>
</protein>
<organism evidence="1 2">
    <name type="scientific">Sulfurimonas hongkongensis</name>
    <dbReference type="NCBI Taxonomy" id="1172190"/>
    <lineage>
        <taxon>Bacteria</taxon>
        <taxon>Pseudomonadati</taxon>
        <taxon>Campylobacterota</taxon>
        <taxon>Epsilonproteobacteria</taxon>
        <taxon>Campylobacterales</taxon>
        <taxon>Sulfurimonadaceae</taxon>
        <taxon>Sulfurimonas</taxon>
    </lineage>
</organism>
<accession>T0JP01</accession>
<comment type="caution">
    <text evidence="1">The sequence shown here is derived from an EMBL/GenBank/DDBJ whole genome shotgun (WGS) entry which is preliminary data.</text>
</comment>
<evidence type="ECO:0000313" key="1">
    <source>
        <dbReference type="EMBL" id="EQB39851.1"/>
    </source>
</evidence>
<dbReference type="Proteomes" id="UP000015520">
    <property type="component" value="Unassembled WGS sequence"/>
</dbReference>
<proteinExistence type="predicted"/>
<dbReference type="AlphaFoldDB" id="T0JP01"/>
<sequence length="98" mass="11257">MTTLTLGFPRREALGTSASSLILFHKFKGTFSLFIYHAKGSNSFDYANAWFSHRESYDKLQRKALATLLLLDDNLYYSKASHLTLFAKLWNPKLVRGH</sequence>
<evidence type="ECO:0000313" key="2">
    <source>
        <dbReference type="Proteomes" id="UP000015520"/>
    </source>
</evidence>
<gene>
    <name evidence="1" type="ORF">M947_04540</name>
</gene>
<dbReference type="STRING" id="1172190.M947_04540"/>
<dbReference type="EMBL" id="AUPZ01000005">
    <property type="protein sequence ID" value="EQB39851.1"/>
    <property type="molecule type" value="Genomic_DNA"/>
</dbReference>
<name>T0JP01_9BACT</name>